<dbReference type="Proteomes" id="UP000017836">
    <property type="component" value="Unassembled WGS sequence"/>
</dbReference>
<evidence type="ECO:0000313" key="1">
    <source>
        <dbReference type="EMBL" id="ERN11763.1"/>
    </source>
</evidence>
<keyword evidence="2" id="KW-1185">Reference proteome</keyword>
<organism evidence="1 2">
    <name type="scientific">Amborella trichopoda</name>
    <dbReference type="NCBI Taxonomy" id="13333"/>
    <lineage>
        <taxon>Eukaryota</taxon>
        <taxon>Viridiplantae</taxon>
        <taxon>Streptophyta</taxon>
        <taxon>Embryophyta</taxon>
        <taxon>Tracheophyta</taxon>
        <taxon>Spermatophyta</taxon>
        <taxon>Magnoliopsida</taxon>
        <taxon>Amborellales</taxon>
        <taxon>Amborellaceae</taxon>
        <taxon>Amborella</taxon>
    </lineage>
</organism>
<evidence type="ECO:0000313" key="2">
    <source>
        <dbReference type="Proteomes" id="UP000017836"/>
    </source>
</evidence>
<dbReference type="HOGENOM" id="CLU_2149210_0_0_1"/>
<accession>W1PUN1</accession>
<dbReference type="Gramene" id="ERN11763">
    <property type="protein sequence ID" value="ERN11763"/>
    <property type="gene ID" value="AMTR_s00022p00245400"/>
</dbReference>
<dbReference type="EMBL" id="KI392687">
    <property type="protein sequence ID" value="ERN11763.1"/>
    <property type="molecule type" value="Genomic_DNA"/>
</dbReference>
<protein>
    <submittedName>
        <fullName evidence="1">Uncharacterized protein</fullName>
    </submittedName>
</protein>
<name>W1PUN1_AMBTC</name>
<reference evidence="2" key="1">
    <citation type="journal article" date="2013" name="Science">
        <title>The Amborella genome and the evolution of flowering plants.</title>
        <authorList>
            <consortium name="Amborella Genome Project"/>
        </authorList>
    </citation>
    <scope>NUCLEOTIDE SEQUENCE [LARGE SCALE GENOMIC DNA]</scope>
</reference>
<sequence length="112" mass="12842">MKNFVEDNVKKGGDDEDIVPCNPGEDFMLFFKNDQQTGQSRGSVQNDPCEVIVYKRRGKMGQQATTSERPANEYKKQPIKHLNRTMLSIVVDADVEATLLRRSTCIKHRIER</sequence>
<proteinExistence type="predicted"/>
<dbReference type="AlphaFoldDB" id="W1PUN1"/>
<gene>
    <name evidence="1" type="ORF">AMTR_s00022p00245400</name>
</gene>